<feature type="region of interest" description="Disordered" evidence="1">
    <location>
        <begin position="34"/>
        <end position="54"/>
    </location>
</feature>
<feature type="non-terminal residue" evidence="2">
    <location>
        <position position="54"/>
    </location>
</feature>
<proteinExistence type="predicted"/>
<organism evidence="2 3">
    <name type="scientific">Pelobates cultripes</name>
    <name type="common">Western spadefoot toad</name>
    <dbReference type="NCBI Taxonomy" id="61616"/>
    <lineage>
        <taxon>Eukaryota</taxon>
        <taxon>Metazoa</taxon>
        <taxon>Chordata</taxon>
        <taxon>Craniata</taxon>
        <taxon>Vertebrata</taxon>
        <taxon>Euteleostomi</taxon>
        <taxon>Amphibia</taxon>
        <taxon>Batrachia</taxon>
        <taxon>Anura</taxon>
        <taxon>Pelobatoidea</taxon>
        <taxon>Pelobatidae</taxon>
        <taxon>Pelobates</taxon>
    </lineage>
</organism>
<reference evidence="2" key="1">
    <citation type="submission" date="2022-03" db="EMBL/GenBank/DDBJ databases">
        <authorList>
            <person name="Alioto T."/>
            <person name="Alioto T."/>
            <person name="Gomez Garrido J."/>
        </authorList>
    </citation>
    <scope>NUCLEOTIDE SEQUENCE</scope>
</reference>
<dbReference type="EMBL" id="OW240919">
    <property type="protein sequence ID" value="CAH2311887.1"/>
    <property type="molecule type" value="Genomic_DNA"/>
</dbReference>
<evidence type="ECO:0000313" key="2">
    <source>
        <dbReference type="EMBL" id="CAH2311887.1"/>
    </source>
</evidence>
<feature type="non-terminal residue" evidence="2">
    <location>
        <position position="1"/>
    </location>
</feature>
<protein>
    <submittedName>
        <fullName evidence="2">Uncharacterized protein</fullName>
    </submittedName>
</protein>
<keyword evidence="3" id="KW-1185">Reference proteome</keyword>
<accession>A0AAD1SVB2</accession>
<dbReference type="Proteomes" id="UP001295444">
    <property type="component" value="Chromosome 08"/>
</dbReference>
<name>A0AAD1SVB2_PELCU</name>
<evidence type="ECO:0000256" key="1">
    <source>
        <dbReference type="SAM" id="MobiDB-lite"/>
    </source>
</evidence>
<evidence type="ECO:0000313" key="3">
    <source>
        <dbReference type="Proteomes" id="UP001295444"/>
    </source>
</evidence>
<dbReference type="AlphaFoldDB" id="A0AAD1SVB2"/>
<sequence>KGLQAHSPANKTGQRLISPHKSTLVGVVKTIPPAHPVTQTEDDTRSRAIIKATR</sequence>
<gene>
    <name evidence="2" type="ORF">PECUL_23A016984</name>
</gene>